<evidence type="ECO:0000256" key="1">
    <source>
        <dbReference type="ARBA" id="ARBA00004370"/>
    </source>
</evidence>
<evidence type="ECO:0000256" key="5">
    <source>
        <dbReference type="ARBA" id="ARBA00022723"/>
    </source>
</evidence>
<keyword evidence="8 10" id="KW-0472">Membrane</keyword>
<evidence type="ECO:0000256" key="9">
    <source>
        <dbReference type="PIRSR" id="PIRSR602326-1"/>
    </source>
</evidence>
<feature type="transmembrane region" description="Helical" evidence="10">
    <location>
        <begin position="266"/>
        <end position="283"/>
    </location>
</feature>
<dbReference type="AlphaFoldDB" id="A0A9W6K1N6"/>
<evidence type="ECO:0000313" key="12">
    <source>
        <dbReference type="EMBL" id="GLK86583.1"/>
    </source>
</evidence>
<dbReference type="Pfam" id="PF02167">
    <property type="entry name" value="Cytochrom_C1"/>
    <property type="match status" value="1"/>
</dbReference>
<dbReference type="PROSITE" id="PS51007">
    <property type="entry name" value="CYTC"/>
    <property type="match status" value="1"/>
</dbReference>
<comment type="subcellular location">
    <subcellularLocation>
        <location evidence="1">Membrane</location>
    </subcellularLocation>
</comment>
<dbReference type="EMBL" id="BSFM01000021">
    <property type="protein sequence ID" value="GLK86583.1"/>
    <property type="molecule type" value="Genomic_DNA"/>
</dbReference>
<evidence type="ECO:0000256" key="2">
    <source>
        <dbReference type="ARBA" id="ARBA00016165"/>
    </source>
</evidence>
<comment type="caution">
    <text evidence="12">The sequence shown here is derived from an EMBL/GenBank/DDBJ whole genome shotgun (WGS) entry which is preliminary data.</text>
</comment>
<keyword evidence="6 10" id="KW-1133">Transmembrane helix</keyword>
<dbReference type="RefSeq" id="WP_373878613.1">
    <property type="nucleotide sequence ID" value="NZ_BSFM01000021.1"/>
</dbReference>
<proteinExistence type="predicted"/>
<sequence length="295" mass="32398">MNKLMSSLSIFSSSRASLRRGLIGAAVTGAVLAGGMAPALAAEGAPKPHRESWSFAGPFGKFDQAQLQRGFQVFKEVCASCHSAHLLAFRNLAQPGGPHFSEEQAKVVAEGYQVQDGPNDAGDMFDRPARLSDRWPSPFPNEQAARASNGGAYPPDFSTLAKARTYEVGFPGFLIDIFTQYQEQGPDYIHALLNGYVDPPEGFTVPEGAFYNAFFPGHAIKMPQPISADQVTYTDGTPQTVDQYSRDVTAFMMWVAEPHLEARKRLGFQVMIFLIVFAGLLYFTKKKVWKAVHDH</sequence>
<feature type="binding site" description="covalent" evidence="9">
    <location>
        <position position="81"/>
    </location>
    <ligand>
        <name>heme c</name>
        <dbReference type="ChEBI" id="CHEBI:61717"/>
    </ligand>
</feature>
<evidence type="ECO:0000256" key="4">
    <source>
        <dbReference type="ARBA" id="ARBA00022692"/>
    </source>
</evidence>
<protein>
    <recommendedName>
        <fullName evidence="2">Cytochrome c1</fullName>
    </recommendedName>
</protein>
<dbReference type="Gene3D" id="1.20.5.100">
    <property type="entry name" value="Cytochrome c1, transmembrane anchor, C-terminal"/>
    <property type="match status" value="1"/>
</dbReference>
<dbReference type="Gene3D" id="1.10.760.10">
    <property type="entry name" value="Cytochrome c-like domain"/>
    <property type="match status" value="1"/>
</dbReference>
<dbReference type="GO" id="GO:0016020">
    <property type="term" value="C:membrane"/>
    <property type="evidence" value="ECO:0007669"/>
    <property type="project" value="UniProtKB-SubCell"/>
</dbReference>
<evidence type="ECO:0000256" key="6">
    <source>
        <dbReference type="ARBA" id="ARBA00022989"/>
    </source>
</evidence>
<dbReference type="GO" id="GO:0046872">
    <property type="term" value="F:metal ion binding"/>
    <property type="evidence" value="ECO:0007669"/>
    <property type="project" value="UniProtKB-KW"/>
</dbReference>
<keyword evidence="3 9" id="KW-0349">Heme</keyword>
<comment type="cofactor">
    <cofactor evidence="9">
        <name>heme c</name>
        <dbReference type="ChEBI" id="CHEBI:61717"/>
    </cofactor>
    <text evidence="9">Binds 1 heme c group covalently per subunit.</text>
</comment>
<dbReference type="Proteomes" id="UP001143330">
    <property type="component" value="Unassembled WGS sequence"/>
</dbReference>
<feature type="domain" description="Cytochrome c" evidence="11">
    <location>
        <begin position="65"/>
        <end position="256"/>
    </location>
</feature>
<dbReference type="PANTHER" id="PTHR10266">
    <property type="entry name" value="CYTOCHROME C1"/>
    <property type="match status" value="1"/>
</dbReference>
<keyword evidence="5 9" id="KW-0479">Metal-binding</keyword>
<feature type="binding site" description="covalent" evidence="9">
    <location>
        <position position="222"/>
    </location>
    <ligand>
        <name>heme c</name>
        <dbReference type="ChEBI" id="CHEBI:61717"/>
    </ligand>
</feature>
<evidence type="ECO:0000256" key="8">
    <source>
        <dbReference type="ARBA" id="ARBA00023136"/>
    </source>
</evidence>
<dbReference type="InterPro" id="IPR002326">
    <property type="entry name" value="Cyt_c1"/>
</dbReference>
<feature type="binding site" description="covalent" evidence="9">
    <location>
        <position position="82"/>
    </location>
    <ligand>
        <name>heme c</name>
        <dbReference type="ChEBI" id="CHEBI:61717"/>
    </ligand>
</feature>
<evidence type="ECO:0000256" key="10">
    <source>
        <dbReference type="SAM" id="Phobius"/>
    </source>
</evidence>
<dbReference type="InterPro" id="IPR036909">
    <property type="entry name" value="Cyt_c-like_dom_sf"/>
</dbReference>
<keyword evidence="4 10" id="KW-0812">Transmembrane</keyword>
<accession>A0A9W6K1N6</accession>
<gene>
    <name evidence="12" type="ORF">GCM10017653_46530</name>
</gene>
<dbReference type="PRINTS" id="PR00603">
    <property type="entry name" value="CYTOCHROMEC1"/>
</dbReference>
<evidence type="ECO:0000256" key="7">
    <source>
        <dbReference type="ARBA" id="ARBA00023004"/>
    </source>
</evidence>
<reference evidence="12" key="2">
    <citation type="submission" date="2023-01" db="EMBL/GenBank/DDBJ databases">
        <authorList>
            <person name="Sun Q."/>
            <person name="Evtushenko L."/>
        </authorList>
    </citation>
    <scope>NUCLEOTIDE SEQUENCE</scope>
    <source>
        <strain evidence="12">VKM B-2789</strain>
    </source>
</reference>
<dbReference type="GO" id="GO:0009055">
    <property type="term" value="F:electron transfer activity"/>
    <property type="evidence" value="ECO:0007669"/>
    <property type="project" value="InterPro"/>
</dbReference>
<dbReference type="PANTHER" id="PTHR10266:SF3">
    <property type="entry name" value="CYTOCHROME C1, HEME PROTEIN, MITOCHONDRIAL"/>
    <property type="match status" value="1"/>
</dbReference>
<keyword evidence="7 9" id="KW-0408">Iron</keyword>
<dbReference type="SUPFAM" id="SSF46626">
    <property type="entry name" value="Cytochrome c"/>
    <property type="match status" value="1"/>
</dbReference>
<dbReference type="InterPro" id="IPR009056">
    <property type="entry name" value="Cyt_c-like_dom"/>
</dbReference>
<evidence type="ECO:0000313" key="13">
    <source>
        <dbReference type="Proteomes" id="UP001143330"/>
    </source>
</evidence>
<feature type="binding site" description="covalent" evidence="9">
    <location>
        <position position="78"/>
    </location>
    <ligand>
        <name>heme c</name>
        <dbReference type="ChEBI" id="CHEBI:61717"/>
    </ligand>
</feature>
<keyword evidence="13" id="KW-1185">Reference proteome</keyword>
<organism evidence="12 13">
    <name type="scientific">Ancylobacter defluvii</name>
    <dbReference type="NCBI Taxonomy" id="1282440"/>
    <lineage>
        <taxon>Bacteria</taxon>
        <taxon>Pseudomonadati</taxon>
        <taxon>Pseudomonadota</taxon>
        <taxon>Alphaproteobacteria</taxon>
        <taxon>Hyphomicrobiales</taxon>
        <taxon>Xanthobacteraceae</taxon>
        <taxon>Ancylobacter</taxon>
    </lineage>
</organism>
<evidence type="ECO:0000259" key="11">
    <source>
        <dbReference type="PROSITE" id="PS51007"/>
    </source>
</evidence>
<name>A0A9W6K1N6_9HYPH</name>
<evidence type="ECO:0000256" key="3">
    <source>
        <dbReference type="ARBA" id="ARBA00022617"/>
    </source>
</evidence>
<reference evidence="12" key="1">
    <citation type="journal article" date="2014" name="Int. J. Syst. Evol. Microbiol.">
        <title>Complete genome sequence of Corynebacterium casei LMG S-19264T (=DSM 44701T), isolated from a smear-ripened cheese.</title>
        <authorList>
            <consortium name="US DOE Joint Genome Institute (JGI-PGF)"/>
            <person name="Walter F."/>
            <person name="Albersmeier A."/>
            <person name="Kalinowski J."/>
            <person name="Ruckert C."/>
        </authorList>
    </citation>
    <scope>NUCLEOTIDE SEQUENCE</scope>
    <source>
        <strain evidence="12">VKM B-2789</strain>
    </source>
</reference>
<dbReference type="GO" id="GO:0020037">
    <property type="term" value="F:heme binding"/>
    <property type="evidence" value="ECO:0007669"/>
    <property type="project" value="InterPro"/>
</dbReference>